<proteinExistence type="predicted"/>
<dbReference type="EMBL" id="GBEZ01014223">
    <property type="protein sequence ID" value="JAC71837.1"/>
    <property type="molecule type" value="Transcribed_RNA"/>
</dbReference>
<name>A0A061RFY1_9CHLO</name>
<protein>
    <submittedName>
        <fullName evidence="2">Uncharacterized protein</fullName>
    </submittedName>
</protein>
<reference evidence="2" key="1">
    <citation type="submission" date="2014-05" db="EMBL/GenBank/DDBJ databases">
        <title>The transcriptome of the halophilic microalga Tetraselmis sp. GSL018 isolated from the Great Salt Lake, Utah.</title>
        <authorList>
            <person name="Jinkerson R.E."/>
            <person name="D'Adamo S."/>
            <person name="Posewitz M.C."/>
        </authorList>
    </citation>
    <scope>NUCLEOTIDE SEQUENCE</scope>
    <source>
        <strain evidence="2">GSL018</strain>
    </source>
</reference>
<dbReference type="AlphaFoldDB" id="A0A061RFY1"/>
<organism evidence="2">
    <name type="scientific">Tetraselmis sp. GSL018</name>
    <dbReference type="NCBI Taxonomy" id="582737"/>
    <lineage>
        <taxon>Eukaryota</taxon>
        <taxon>Viridiplantae</taxon>
        <taxon>Chlorophyta</taxon>
        <taxon>core chlorophytes</taxon>
        <taxon>Chlorodendrophyceae</taxon>
        <taxon>Chlorodendrales</taxon>
        <taxon>Chlorodendraceae</taxon>
        <taxon>Tetraselmis</taxon>
    </lineage>
</organism>
<feature type="region of interest" description="Disordered" evidence="1">
    <location>
        <begin position="28"/>
        <end position="48"/>
    </location>
</feature>
<sequence length="260" mass="28210">MILKFVDQLRLEGDNPLKSQLRRMKQSLMQDPAGPRSPGGGGGGGADGWSSRSIGEYVRFPEFSFAGQPPIVDLEKGQVVKQPWDSVGEVESKFLRNKNAAFPLAPARSRKLMLASDGRGCATMTPFSDGDYVWGEKARGVSPSPNDPAAGRPAQVIVYRGPGGAFMRRKVRPVAAPGRDLTLEEKLAQYDLFLTKEKFQSPNTADGDRQVMNVQACSSGAADAQKDFRNGGADNSFRRQLNLHLGTMASMFGGLDPFQE</sequence>
<evidence type="ECO:0000313" key="2">
    <source>
        <dbReference type="EMBL" id="JAC71837.1"/>
    </source>
</evidence>
<evidence type="ECO:0000256" key="1">
    <source>
        <dbReference type="SAM" id="MobiDB-lite"/>
    </source>
</evidence>
<accession>A0A061RFY1</accession>
<gene>
    <name evidence="2" type="ORF">TSPGSL018_1048</name>
</gene>
<feature type="compositionally biased region" description="Gly residues" evidence="1">
    <location>
        <begin position="37"/>
        <end position="47"/>
    </location>
</feature>